<keyword evidence="2" id="KW-1185">Reference proteome</keyword>
<dbReference type="Proteomes" id="UP001157502">
    <property type="component" value="Chromosome 15"/>
</dbReference>
<gene>
    <name evidence="1" type="ORF">DPEC_G00182430</name>
</gene>
<reference evidence="1" key="1">
    <citation type="submission" date="2021-05" db="EMBL/GenBank/DDBJ databases">
        <authorList>
            <person name="Pan Q."/>
            <person name="Jouanno E."/>
            <person name="Zahm M."/>
            <person name="Klopp C."/>
            <person name="Cabau C."/>
            <person name="Louis A."/>
            <person name="Berthelot C."/>
            <person name="Parey E."/>
            <person name="Roest Crollius H."/>
            <person name="Montfort J."/>
            <person name="Robinson-Rechavi M."/>
            <person name="Bouchez O."/>
            <person name="Lampietro C."/>
            <person name="Lopez Roques C."/>
            <person name="Donnadieu C."/>
            <person name="Postlethwait J."/>
            <person name="Bobe J."/>
            <person name="Dillon D."/>
            <person name="Chandos A."/>
            <person name="von Hippel F."/>
            <person name="Guiguen Y."/>
        </authorList>
    </citation>
    <scope>NUCLEOTIDE SEQUENCE</scope>
    <source>
        <strain evidence="1">YG-Jan2019</strain>
    </source>
</reference>
<proteinExistence type="predicted"/>
<evidence type="ECO:0000313" key="2">
    <source>
        <dbReference type="Proteomes" id="UP001157502"/>
    </source>
</evidence>
<evidence type="ECO:0000313" key="1">
    <source>
        <dbReference type="EMBL" id="KAJ8000637.1"/>
    </source>
</evidence>
<dbReference type="EMBL" id="CM055742">
    <property type="protein sequence ID" value="KAJ8000637.1"/>
    <property type="molecule type" value="Genomic_DNA"/>
</dbReference>
<protein>
    <submittedName>
        <fullName evidence="1">Uncharacterized protein</fullName>
    </submittedName>
</protein>
<sequence length="129" mass="14351">MELHGLLFMVSFERLRRPLVDQRAKRLSQPTAVTGTVPRNVRAVFDAYSLINLVQGNVGTEDQKRTRGAPQVAHHLDIPTTITSIPLAARRVSKGNAGDFDSVRRRILLTTSERATAGAHYDLSHILRL</sequence>
<organism evidence="1 2">
    <name type="scientific">Dallia pectoralis</name>
    <name type="common">Alaska blackfish</name>
    <dbReference type="NCBI Taxonomy" id="75939"/>
    <lineage>
        <taxon>Eukaryota</taxon>
        <taxon>Metazoa</taxon>
        <taxon>Chordata</taxon>
        <taxon>Craniata</taxon>
        <taxon>Vertebrata</taxon>
        <taxon>Euteleostomi</taxon>
        <taxon>Actinopterygii</taxon>
        <taxon>Neopterygii</taxon>
        <taxon>Teleostei</taxon>
        <taxon>Protacanthopterygii</taxon>
        <taxon>Esociformes</taxon>
        <taxon>Umbridae</taxon>
        <taxon>Dallia</taxon>
    </lineage>
</organism>
<name>A0ACC2GAM9_DALPE</name>
<accession>A0ACC2GAM9</accession>
<comment type="caution">
    <text evidence="1">The sequence shown here is derived from an EMBL/GenBank/DDBJ whole genome shotgun (WGS) entry which is preliminary data.</text>
</comment>